<protein>
    <submittedName>
        <fullName evidence="1">Uncharacterized protein</fullName>
    </submittedName>
</protein>
<name>A0A8H7SHI3_9FUNG</name>
<organism evidence="1 2">
    <name type="scientific">Thamnidium elegans</name>
    <dbReference type="NCBI Taxonomy" id="101142"/>
    <lineage>
        <taxon>Eukaryota</taxon>
        <taxon>Fungi</taxon>
        <taxon>Fungi incertae sedis</taxon>
        <taxon>Mucoromycota</taxon>
        <taxon>Mucoromycotina</taxon>
        <taxon>Mucoromycetes</taxon>
        <taxon>Mucorales</taxon>
        <taxon>Mucorineae</taxon>
        <taxon>Mucoraceae</taxon>
        <taxon>Thamnidium</taxon>
    </lineage>
</organism>
<gene>
    <name evidence="1" type="ORF">INT48_005146</name>
</gene>
<proteinExistence type="predicted"/>
<comment type="caution">
    <text evidence="1">The sequence shown here is derived from an EMBL/GenBank/DDBJ whole genome shotgun (WGS) entry which is preliminary data.</text>
</comment>
<dbReference type="AlphaFoldDB" id="A0A8H7SHI3"/>
<dbReference type="EMBL" id="JAEPRE010000238">
    <property type="protein sequence ID" value="KAG2229870.1"/>
    <property type="molecule type" value="Genomic_DNA"/>
</dbReference>
<evidence type="ECO:0000313" key="2">
    <source>
        <dbReference type="Proteomes" id="UP000613177"/>
    </source>
</evidence>
<evidence type="ECO:0000313" key="1">
    <source>
        <dbReference type="EMBL" id="KAG2229870.1"/>
    </source>
</evidence>
<accession>A0A8H7SHI3</accession>
<sequence length="183" mass="21193">MLYLENYTILNNLDDHYSAIVTQVLDSTISEIIETASETYLTIHELQIIGRGHCRASATDFIKILEHELEYRVKDSLLTSIRPLINKNYNQKTSIIDLNTILSEELGLLLNIQQVVDNVMKQVYQQADTLASVWRSFTNKKWAEIVHHERNESIALKAWLRSWLLDVEFTLKDVFDSKISALI</sequence>
<reference evidence="1" key="1">
    <citation type="submission" date="2021-01" db="EMBL/GenBank/DDBJ databases">
        <title>Metabolic potential, ecology and presence of endohyphal bacteria is reflected in genomic diversity of Mucoromycotina.</title>
        <authorList>
            <person name="Muszewska A."/>
            <person name="Okrasinska A."/>
            <person name="Steczkiewicz K."/>
            <person name="Drgas O."/>
            <person name="Orlowska M."/>
            <person name="Perlinska-Lenart U."/>
            <person name="Aleksandrzak-Piekarczyk T."/>
            <person name="Szatraj K."/>
            <person name="Zielenkiewicz U."/>
            <person name="Pilsyk S."/>
            <person name="Malc E."/>
            <person name="Mieczkowski P."/>
            <person name="Kruszewska J.S."/>
            <person name="Biernat P."/>
            <person name="Pawlowska J."/>
        </authorList>
    </citation>
    <scope>NUCLEOTIDE SEQUENCE</scope>
    <source>
        <strain evidence="1">WA0000018081</strain>
    </source>
</reference>
<keyword evidence="2" id="KW-1185">Reference proteome</keyword>
<dbReference type="Proteomes" id="UP000613177">
    <property type="component" value="Unassembled WGS sequence"/>
</dbReference>